<dbReference type="EMBL" id="QICH01000001">
    <property type="protein sequence ID" value="PXF64288.1"/>
    <property type="molecule type" value="Genomic_DNA"/>
</dbReference>
<dbReference type="OrthoDB" id="570299at2"/>
<dbReference type="Gene3D" id="3.10.450.50">
    <property type="match status" value="1"/>
</dbReference>
<protein>
    <recommendedName>
        <fullName evidence="3">Zinc chelation protein SecC</fullName>
    </recommendedName>
</protein>
<evidence type="ECO:0008006" key="3">
    <source>
        <dbReference type="Google" id="ProtNLM"/>
    </source>
</evidence>
<dbReference type="Pfam" id="PF02810">
    <property type="entry name" value="SEC-C"/>
    <property type="match status" value="1"/>
</dbReference>
<gene>
    <name evidence="1" type="ORF">DL796_03890</name>
</gene>
<keyword evidence="2" id="KW-1185">Reference proteome</keyword>
<accession>A0A318D9F1</accession>
<evidence type="ECO:0000313" key="1">
    <source>
        <dbReference type="EMBL" id="PXF64288.1"/>
    </source>
</evidence>
<dbReference type="AlphaFoldDB" id="A0A318D9F1"/>
<dbReference type="SUPFAM" id="SSF103642">
    <property type="entry name" value="Sec-C motif"/>
    <property type="match status" value="1"/>
</dbReference>
<name>A0A318D9F1_9GAMM</name>
<dbReference type="Proteomes" id="UP000247689">
    <property type="component" value="Unassembled WGS sequence"/>
</dbReference>
<reference evidence="1 2" key="1">
    <citation type="submission" date="2018-05" db="EMBL/GenBank/DDBJ databases">
        <title>Kangiella spongicola genome sequence.</title>
        <authorList>
            <person name="Maclea K.S."/>
            <person name="Goen A.E."/>
            <person name="Kelley C."/>
            <person name="Underriner A."/>
            <person name="Silverwood T."/>
            <person name="Trachtenberg A.M."/>
        </authorList>
    </citation>
    <scope>NUCLEOTIDE SEQUENCE [LARGE SCALE GENOMIC DNA]</scope>
    <source>
        <strain evidence="1 2">ATCC BAA-2076</strain>
    </source>
</reference>
<proteinExistence type="predicted"/>
<sequence>MINIPPNPFRVFEVDNQHPFVVDALRKRKHFEACWCGSGKKYKKCHRGRGEEQPYPLGKILNLQRKVFWRKRGCMHPLASVDTCRGQIIDAHTIQRKGPLERIVSSSGHVMQSQVTQEGGAAEAKSISWRKASVFPGFCSFHDSSLFSPIETSTFTGDHKQCVLHAFRNVCNEYYKKQALVESLEFQRSVIDRGMEIDRQINIQLSISENIEGQKKSLEENGNYRDILEEAIRWDNYDKFESACYFFNGKLDVVSSSIIHCEFDFLGNKLIDMWDISKDAEMLSHTVVNTDGGGAIIFVWLKGDPHPERVVESFDDLPDDEKGDIFVQYCLVNCENTFFSHQWWDALDDNKQTKLQQYANATYYEGGAYTANEQRLVDWMIV</sequence>
<comment type="caution">
    <text evidence="1">The sequence shown here is derived from an EMBL/GenBank/DDBJ whole genome shotgun (WGS) entry which is preliminary data.</text>
</comment>
<organism evidence="1 2">
    <name type="scientific">Kangiella spongicola</name>
    <dbReference type="NCBI Taxonomy" id="796379"/>
    <lineage>
        <taxon>Bacteria</taxon>
        <taxon>Pseudomonadati</taxon>
        <taxon>Pseudomonadota</taxon>
        <taxon>Gammaproteobacteria</taxon>
        <taxon>Kangiellales</taxon>
        <taxon>Kangiellaceae</taxon>
        <taxon>Kangiella</taxon>
    </lineage>
</organism>
<evidence type="ECO:0000313" key="2">
    <source>
        <dbReference type="Proteomes" id="UP000247689"/>
    </source>
</evidence>
<dbReference type="InterPro" id="IPR004027">
    <property type="entry name" value="SEC_C_motif"/>
</dbReference>
<dbReference type="RefSeq" id="WP_110200157.1">
    <property type="nucleotide sequence ID" value="NZ_QICH01000001.1"/>
</dbReference>